<proteinExistence type="predicted"/>
<keyword evidence="10" id="KW-1185">Reference proteome</keyword>
<evidence type="ECO:0000313" key="9">
    <source>
        <dbReference type="EMBL" id="SFK12924.1"/>
    </source>
</evidence>
<dbReference type="PANTHER" id="PTHR33885">
    <property type="entry name" value="PHAGE SHOCK PROTEIN C"/>
    <property type="match status" value="1"/>
</dbReference>
<evidence type="ECO:0000256" key="5">
    <source>
        <dbReference type="ARBA" id="ARBA00023136"/>
    </source>
</evidence>
<dbReference type="AlphaFoldDB" id="A0A1I3WZY5"/>
<keyword evidence="4 7" id="KW-1133">Transmembrane helix</keyword>
<keyword evidence="5 7" id="KW-0472">Membrane</keyword>
<gene>
    <name evidence="9" type="ORF">SAMN04488569_101131</name>
</gene>
<keyword evidence="3 7" id="KW-0812">Transmembrane</keyword>
<feature type="region of interest" description="Disordered" evidence="6">
    <location>
        <begin position="61"/>
        <end position="103"/>
    </location>
</feature>
<dbReference type="PANTHER" id="PTHR33885:SF3">
    <property type="entry name" value="PHAGE SHOCK PROTEIN C"/>
    <property type="match status" value="1"/>
</dbReference>
<evidence type="ECO:0000256" key="3">
    <source>
        <dbReference type="ARBA" id="ARBA00022692"/>
    </source>
</evidence>
<name>A0A1I3WZY5_9LACT</name>
<protein>
    <submittedName>
        <fullName evidence="9">Phage shock protein PspC (Stress-responsive transcriptional regulator)</fullName>
    </submittedName>
</protein>
<sequence>MGNLKKSKDNAVIFGVIGGIGEYFNIDPVLLRVILVVITFLGVGTTIPVYLVMALLMPEGNSSRKTTDYNPFSNNSSDYTNKTKPKSQRKEAEKVKEDDWSDF</sequence>
<reference evidence="10" key="1">
    <citation type="submission" date="2016-10" db="EMBL/GenBank/DDBJ databases">
        <authorList>
            <person name="Varghese N."/>
            <person name="Submissions S."/>
        </authorList>
    </citation>
    <scope>NUCLEOTIDE SEQUENCE [LARGE SCALE GENOMIC DNA]</scope>
    <source>
        <strain evidence="10">DSM 16108</strain>
    </source>
</reference>
<dbReference type="OrthoDB" id="9815286at2"/>
<keyword evidence="2" id="KW-1003">Cell membrane</keyword>
<feature type="domain" description="Phage shock protein PspC N-terminal" evidence="8">
    <location>
        <begin position="4"/>
        <end position="59"/>
    </location>
</feature>
<organism evidence="9 10">
    <name type="scientific">Marinilactibacillus piezotolerans</name>
    <dbReference type="NCBI Taxonomy" id="258723"/>
    <lineage>
        <taxon>Bacteria</taxon>
        <taxon>Bacillati</taxon>
        <taxon>Bacillota</taxon>
        <taxon>Bacilli</taxon>
        <taxon>Lactobacillales</taxon>
        <taxon>Carnobacteriaceae</taxon>
        <taxon>Marinilactibacillus</taxon>
    </lineage>
</organism>
<dbReference type="EMBL" id="FOSJ01000011">
    <property type="protein sequence ID" value="SFK12924.1"/>
    <property type="molecule type" value="Genomic_DNA"/>
</dbReference>
<dbReference type="InterPro" id="IPR007168">
    <property type="entry name" value="Phageshock_PspC_N"/>
</dbReference>
<dbReference type="RefSeq" id="WP_091896558.1">
    <property type="nucleotide sequence ID" value="NZ_FOSJ01000011.1"/>
</dbReference>
<dbReference type="InterPro" id="IPR052027">
    <property type="entry name" value="PspC"/>
</dbReference>
<evidence type="ECO:0000259" key="8">
    <source>
        <dbReference type="Pfam" id="PF04024"/>
    </source>
</evidence>
<comment type="subcellular location">
    <subcellularLocation>
        <location evidence="1">Cell membrane</location>
        <topology evidence="1">Single-pass membrane protein</topology>
    </subcellularLocation>
</comment>
<evidence type="ECO:0000256" key="6">
    <source>
        <dbReference type="SAM" id="MobiDB-lite"/>
    </source>
</evidence>
<dbReference type="Pfam" id="PF04024">
    <property type="entry name" value="PspC"/>
    <property type="match status" value="1"/>
</dbReference>
<dbReference type="GO" id="GO:0005886">
    <property type="term" value="C:plasma membrane"/>
    <property type="evidence" value="ECO:0007669"/>
    <property type="project" value="UniProtKB-SubCell"/>
</dbReference>
<feature type="compositionally biased region" description="Polar residues" evidence="6">
    <location>
        <begin position="61"/>
        <end position="82"/>
    </location>
</feature>
<evidence type="ECO:0000256" key="1">
    <source>
        <dbReference type="ARBA" id="ARBA00004162"/>
    </source>
</evidence>
<evidence type="ECO:0000256" key="7">
    <source>
        <dbReference type="SAM" id="Phobius"/>
    </source>
</evidence>
<dbReference type="Proteomes" id="UP000199589">
    <property type="component" value="Unassembled WGS sequence"/>
</dbReference>
<accession>A0A1I3WZY5</accession>
<evidence type="ECO:0000256" key="4">
    <source>
        <dbReference type="ARBA" id="ARBA00022989"/>
    </source>
</evidence>
<evidence type="ECO:0000313" key="10">
    <source>
        <dbReference type="Proteomes" id="UP000199589"/>
    </source>
</evidence>
<feature type="compositionally biased region" description="Basic and acidic residues" evidence="6">
    <location>
        <begin position="88"/>
        <end position="103"/>
    </location>
</feature>
<feature type="transmembrane region" description="Helical" evidence="7">
    <location>
        <begin position="33"/>
        <end position="56"/>
    </location>
</feature>
<evidence type="ECO:0000256" key="2">
    <source>
        <dbReference type="ARBA" id="ARBA00022475"/>
    </source>
</evidence>